<evidence type="ECO:0000256" key="3">
    <source>
        <dbReference type="ARBA" id="ARBA00022741"/>
    </source>
</evidence>
<dbReference type="Proteomes" id="UP000054018">
    <property type="component" value="Unassembled WGS sequence"/>
</dbReference>
<dbReference type="OrthoDB" id="1722066at2759"/>
<evidence type="ECO:0000256" key="5">
    <source>
        <dbReference type="ARBA" id="ARBA00022917"/>
    </source>
</evidence>
<dbReference type="Pfam" id="PF02637">
    <property type="entry name" value="GatB_Yqey"/>
    <property type="match status" value="1"/>
</dbReference>
<evidence type="ECO:0000256" key="6">
    <source>
        <dbReference type="ARBA" id="ARBA00047913"/>
    </source>
</evidence>
<evidence type="ECO:0000313" key="10">
    <source>
        <dbReference type="Proteomes" id="UP000054018"/>
    </source>
</evidence>
<comment type="subcellular location">
    <subcellularLocation>
        <location evidence="7">Mitochondrion</location>
    </subcellularLocation>
</comment>
<dbReference type="NCBIfam" id="NF004012">
    <property type="entry name" value="PRK05477.1-2"/>
    <property type="match status" value="1"/>
</dbReference>
<evidence type="ECO:0000256" key="7">
    <source>
        <dbReference type="HAMAP-Rule" id="MF_03147"/>
    </source>
</evidence>
<dbReference type="InterPro" id="IPR023168">
    <property type="entry name" value="GatB_Yqey_C_2"/>
</dbReference>
<dbReference type="HAMAP" id="MF_00121">
    <property type="entry name" value="GatB"/>
    <property type="match status" value="1"/>
</dbReference>
<protein>
    <recommendedName>
        <fullName evidence="7">Glutamyl-tRNA(Gln) amidotransferase subunit B, mitochondrial</fullName>
        <shortName evidence="7">Glu-AdT subunit B</shortName>
        <ecNumber evidence="7">6.3.5.-</ecNumber>
    </recommendedName>
</protein>
<dbReference type="PROSITE" id="PS01234">
    <property type="entry name" value="GATB"/>
    <property type="match status" value="1"/>
</dbReference>
<dbReference type="Pfam" id="PF02934">
    <property type="entry name" value="GatB_N"/>
    <property type="match status" value="1"/>
</dbReference>
<comment type="subunit">
    <text evidence="7">Subunit of the heterotrimeric GatCAB amidotransferase (AdT) complex, composed of A, B and C subunits.</text>
</comment>
<evidence type="ECO:0000256" key="1">
    <source>
        <dbReference type="ARBA" id="ARBA00005306"/>
    </source>
</evidence>
<keyword evidence="10" id="KW-1185">Reference proteome</keyword>
<comment type="function">
    <text evidence="7">Allows the formation of correctly charged Gln-tRNA(Gln) through the transamidation of misacylated Glu-tRNA(Gln) in the mitochondria. The reaction takes place in the presence of glutamine and ATP through an activated gamma-phospho-Glu-tRNA(Gln).</text>
</comment>
<evidence type="ECO:0000313" key="9">
    <source>
        <dbReference type="EMBL" id="KIK29082.1"/>
    </source>
</evidence>
<dbReference type="Gene3D" id="1.10.10.410">
    <property type="match status" value="1"/>
</dbReference>
<dbReference type="InterPro" id="IPR003789">
    <property type="entry name" value="Asn/Gln_tRNA_amidoTrase-B-like"/>
</dbReference>
<gene>
    <name evidence="9" type="ORF">PISMIDRAFT_89959</name>
</gene>
<dbReference type="SUPFAM" id="SSF55931">
    <property type="entry name" value="Glutamine synthetase/guanido kinase"/>
    <property type="match status" value="1"/>
</dbReference>
<dbReference type="STRING" id="765257.A0A0D0A3Y6"/>
<keyword evidence="4 7" id="KW-0067">ATP-binding</keyword>
<reference evidence="9 10" key="1">
    <citation type="submission" date="2014-04" db="EMBL/GenBank/DDBJ databases">
        <authorList>
            <consortium name="DOE Joint Genome Institute"/>
            <person name="Kuo A."/>
            <person name="Kohler A."/>
            <person name="Costa M.D."/>
            <person name="Nagy L.G."/>
            <person name="Floudas D."/>
            <person name="Copeland A."/>
            <person name="Barry K.W."/>
            <person name="Cichocki N."/>
            <person name="Veneault-Fourrey C."/>
            <person name="LaButti K."/>
            <person name="Lindquist E.A."/>
            <person name="Lipzen A."/>
            <person name="Lundell T."/>
            <person name="Morin E."/>
            <person name="Murat C."/>
            <person name="Sun H."/>
            <person name="Tunlid A."/>
            <person name="Henrissat B."/>
            <person name="Grigoriev I.V."/>
            <person name="Hibbett D.S."/>
            <person name="Martin F."/>
            <person name="Nordberg H.P."/>
            <person name="Cantor M.N."/>
            <person name="Hua S.X."/>
        </authorList>
    </citation>
    <scope>NUCLEOTIDE SEQUENCE [LARGE SCALE GENOMIC DNA]</scope>
    <source>
        <strain evidence="9 10">441</strain>
    </source>
</reference>
<dbReference type="InterPro" id="IPR004413">
    <property type="entry name" value="GatB"/>
</dbReference>
<organism evidence="9 10">
    <name type="scientific">Pisolithus microcarpus 441</name>
    <dbReference type="NCBI Taxonomy" id="765257"/>
    <lineage>
        <taxon>Eukaryota</taxon>
        <taxon>Fungi</taxon>
        <taxon>Dikarya</taxon>
        <taxon>Basidiomycota</taxon>
        <taxon>Agaricomycotina</taxon>
        <taxon>Agaricomycetes</taxon>
        <taxon>Agaricomycetidae</taxon>
        <taxon>Boletales</taxon>
        <taxon>Sclerodermatineae</taxon>
        <taxon>Pisolithaceae</taxon>
        <taxon>Pisolithus</taxon>
    </lineage>
</organism>
<feature type="domain" description="Asn/Gln amidotransferase" evidence="8">
    <location>
        <begin position="374"/>
        <end position="530"/>
    </location>
</feature>
<dbReference type="InterPro" id="IPR017958">
    <property type="entry name" value="Gln-tRNA_amidoTrfase_suB_CS"/>
</dbReference>
<dbReference type="EMBL" id="KN833690">
    <property type="protein sequence ID" value="KIK29082.1"/>
    <property type="molecule type" value="Genomic_DNA"/>
</dbReference>
<dbReference type="SMART" id="SM00845">
    <property type="entry name" value="GatB_Yqey"/>
    <property type="match status" value="1"/>
</dbReference>
<name>A0A0D0A3Y6_9AGAM</name>
<dbReference type="GO" id="GO:0050567">
    <property type="term" value="F:glutaminyl-tRNA synthase (glutamine-hydrolyzing) activity"/>
    <property type="evidence" value="ECO:0007669"/>
    <property type="project" value="UniProtKB-UniRule"/>
</dbReference>
<evidence type="ECO:0000259" key="8">
    <source>
        <dbReference type="SMART" id="SM00845"/>
    </source>
</evidence>
<dbReference type="GO" id="GO:0005739">
    <property type="term" value="C:mitochondrion"/>
    <property type="evidence" value="ECO:0007669"/>
    <property type="project" value="UniProtKB-SubCell"/>
</dbReference>
<dbReference type="HOGENOM" id="CLU_019240_4_0_1"/>
<dbReference type="GO" id="GO:0032543">
    <property type="term" value="P:mitochondrial translation"/>
    <property type="evidence" value="ECO:0007669"/>
    <property type="project" value="UniProtKB-UniRule"/>
</dbReference>
<dbReference type="EC" id="6.3.5.-" evidence="7"/>
<accession>A0A0D0A3Y6</accession>
<evidence type="ECO:0000256" key="4">
    <source>
        <dbReference type="ARBA" id="ARBA00022840"/>
    </source>
</evidence>
<dbReference type="InterPro" id="IPR014746">
    <property type="entry name" value="Gln_synth/guanido_kin_cat_dom"/>
</dbReference>
<dbReference type="InterPro" id="IPR018027">
    <property type="entry name" value="Asn/Gln_amidotransferase"/>
</dbReference>
<evidence type="ECO:0000256" key="2">
    <source>
        <dbReference type="ARBA" id="ARBA00022598"/>
    </source>
</evidence>
<dbReference type="SUPFAM" id="SSF89095">
    <property type="entry name" value="GatB/YqeY motif"/>
    <property type="match status" value="2"/>
</dbReference>
<reference evidence="10" key="2">
    <citation type="submission" date="2015-01" db="EMBL/GenBank/DDBJ databases">
        <title>Evolutionary Origins and Diversification of the Mycorrhizal Mutualists.</title>
        <authorList>
            <consortium name="DOE Joint Genome Institute"/>
            <consortium name="Mycorrhizal Genomics Consortium"/>
            <person name="Kohler A."/>
            <person name="Kuo A."/>
            <person name="Nagy L.G."/>
            <person name="Floudas D."/>
            <person name="Copeland A."/>
            <person name="Barry K.W."/>
            <person name="Cichocki N."/>
            <person name="Veneault-Fourrey C."/>
            <person name="LaButti K."/>
            <person name="Lindquist E.A."/>
            <person name="Lipzen A."/>
            <person name="Lundell T."/>
            <person name="Morin E."/>
            <person name="Murat C."/>
            <person name="Riley R."/>
            <person name="Ohm R."/>
            <person name="Sun H."/>
            <person name="Tunlid A."/>
            <person name="Henrissat B."/>
            <person name="Grigoriev I.V."/>
            <person name="Hibbett D.S."/>
            <person name="Martin F."/>
        </authorList>
    </citation>
    <scope>NUCLEOTIDE SEQUENCE [LARGE SCALE GENOMIC DNA]</scope>
    <source>
        <strain evidence="10">441</strain>
    </source>
</reference>
<dbReference type="InterPro" id="IPR006075">
    <property type="entry name" value="Asn/Gln-tRNA_Trfase_suB/E_cat"/>
</dbReference>
<proteinExistence type="inferred from homology"/>
<dbReference type="AlphaFoldDB" id="A0A0D0A3Y6"/>
<keyword evidence="3 7" id="KW-0547">Nucleotide-binding</keyword>
<comment type="similarity">
    <text evidence="1 7">Belongs to the GatB/GatE family. GatB subfamily.</text>
</comment>
<keyword evidence="5 7" id="KW-0648">Protein biosynthesis</keyword>
<keyword evidence="2 7" id="KW-0436">Ligase</keyword>
<dbReference type="GO" id="GO:0005524">
    <property type="term" value="F:ATP binding"/>
    <property type="evidence" value="ECO:0007669"/>
    <property type="project" value="UniProtKB-KW"/>
</dbReference>
<dbReference type="PANTHER" id="PTHR11659">
    <property type="entry name" value="GLUTAMYL-TRNA GLN AMIDOTRANSFERASE SUBUNIT B MITOCHONDRIAL AND PROKARYOTIC PET112-RELATED"/>
    <property type="match status" value="1"/>
</dbReference>
<dbReference type="GO" id="GO:0070681">
    <property type="term" value="P:glutaminyl-tRNAGln biosynthesis via transamidation"/>
    <property type="evidence" value="ECO:0007669"/>
    <property type="project" value="UniProtKB-UniRule"/>
</dbReference>
<keyword evidence="7" id="KW-0496">Mitochondrion</keyword>
<comment type="catalytic activity">
    <reaction evidence="6 7">
        <text>L-glutamyl-tRNA(Gln) + L-glutamine + ATP + H2O = L-glutaminyl-tRNA(Gln) + L-glutamate + ADP + phosphate + H(+)</text>
        <dbReference type="Rhea" id="RHEA:17521"/>
        <dbReference type="Rhea" id="RHEA-COMP:9681"/>
        <dbReference type="Rhea" id="RHEA-COMP:9684"/>
        <dbReference type="ChEBI" id="CHEBI:15377"/>
        <dbReference type="ChEBI" id="CHEBI:15378"/>
        <dbReference type="ChEBI" id="CHEBI:29985"/>
        <dbReference type="ChEBI" id="CHEBI:30616"/>
        <dbReference type="ChEBI" id="CHEBI:43474"/>
        <dbReference type="ChEBI" id="CHEBI:58359"/>
        <dbReference type="ChEBI" id="CHEBI:78520"/>
        <dbReference type="ChEBI" id="CHEBI:78521"/>
        <dbReference type="ChEBI" id="CHEBI:456216"/>
    </reaction>
</comment>
<dbReference type="GO" id="GO:0030956">
    <property type="term" value="C:glutamyl-tRNA(Gln) amidotransferase complex"/>
    <property type="evidence" value="ECO:0007669"/>
    <property type="project" value="UniProtKB-UniRule"/>
</dbReference>
<dbReference type="PANTHER" id="PTHR11659:SF0">
    <property type="entry name" value="GLUTAMYL-TRNA(GLN) AMIDOTRANSFERASE SUBUNIT B, MITOCHONDRIAL"/>
    <property type="match status" value="1"/>
</dbReference>
<sequence length="534" mass="60081">MNLVRACPRRAQHQWKLRELWRINGLRGTHRQRERVEDRRWPGWEVVVGIEVHAQIKSRKKLFSGEWERSEARTTHTNDAPNTSVSCFDAALPGTLPTLNPKCVELAVRTALALNADVQRRSAFDRKHYFYPDLPSGYQITQRYAPLARGGYLRLSRDDFTVRITQLQLEQDTAKSTVHAGRRVSLIDLNRAGSGLMEIVSEPDMRSPEEAGDYVRTLQTLLRAVGSSDGSMELGSLRCDVNVSVNRYGQPPGTRCEIKNLNSIKFVMTAIASEVFRHIELLESGRTVTQETRGFDENKAETFKLRSKEDSPDYRYMPDPNLPPLLLSQEYIEHVRSSMPELPSETRVRLLSMGLSERDADVLMTIDAGREVGFDGEIGKGAIAMTQDLLGQLASRKETFSDNPVSVEHMGELIDMVQSGKVTGEFIGVSQYLWCPGTSGKTLLRHMISHRSLDYPSKLAKELGLIALSQDDSSLVKEWCLEAIKELPQQAEAVRKGNLPVLNRLVGKVMKLGRGRANAETVRTLLLELLREES</sequence>
<dbReference type="NCBIfam" id="TIGR00133">
    <property type="entry name" value="gatB"/>
    <property type="match status" value="1"/>
</dbReference>
<dbReference type="InterPro" id="IPR017959">
    <property type="entry name" value="Asn/Gln-tRNA_amidoTrfase_suB/E"/>
</dbReference>
<dbReference type="NCBIfam" id="NF004014">
    <property type="entry name" value="PRK05477.1-4"/>
    <property type="match status" value="1"/>
</dbReference>